<evidence type="ECO:0000313" key="6">
    <source>
        <dbReference type="EMBL" id="RDH91660.1"/>
    </source>
</evidence>
<dbReference type="SUPFAM" id="SSF47226">
    <property type="entry name" value="Histidine-containing phosphotransfer domain, HPT domain"/>
    <property type="match status" value="1"/>
</dbReference>
<evidence type="ECO:0000313" key="7">
    <source>
        <dbReference type="Proteomes" id="UP000255508"/>
    </source>
</evidence>
<feature type="region of interest" description="Disordered" evidence="4">
    <location>
        <begin position="263"/>
        <end position="307"/>
    </location>
</feature>
<dbReference type="Pfam" id="PF02895">
    <property type="entry name" value="H-kinase_dim"/>
    <property type="match status" value="1"/>
</dbReference>
<dbReference type="InterPro" id="IPR036890">
    <property type="entry name" value="HATPase_C_sf"/>
</dbReference>
<feature type="compositionally biased region" description="Low complexity" evidence="4">
    <location>
        <begin position="263"/>
        <end position="272"/>
    </location>
</feature>
<evidence type="ECO:0000256" key="2">
    <source>
        <dbReference type="PROSITE-ProRule" id="PRU00110"/>
    </source>
</evidence>
<proteinExistence type="predicted"/>
<gene>
    <name evidence="6" type="ORF">DIZ79_05605</name>
</gene>
<evidence type="ECO:0000256" key="4">
    <source>
        <dbReference type="SAM" id="MobiDB-lite"/>
    </source>
</evidence>
<dbReference type="GO" id="GO:0005737">
    <property type="term" value="C:cytoplasm"/>
    <property type="evidence" value="ECO:0007669"/>
    <property type="project" value="InterPro"/>
</dbReference>
<keyword evidence="2" id="KW-0597">Phosphoprotein</keyword>
<dbReference type="InterPro" id="IPR036641">
    <property type="entry name" value="HPT_dom_sf"/>
</dbReference>
<dbReference type="SMART" id="SM01231">
    <property type="entry name" value="H-kinase_dim"/>
    <property type="match status" value="1"/>
</dbReference>
<dbReference type="PANTHER" id="PTHR43395">
    <property type="entry name" value="SENSOR HISTIDINE KINASE CHEA"/>
    <property type="match status" value="1"/>
</dbReference>
<dbReference type="SMART" id="SM00073">
    <property type="entry name" value="HPT"/>
    <property type="match status" value="1"/>
</dbReference>
<keyword evidence="3" id="KW-0175">Coiled coil</keyword>
<evidence type="ECO:0000259" key="5">
    <source>
        <dbReference type="PROSITE" id="PS50894"/>
    </source>
</evidence>
<dbReference type="Pfam" id="PF01627">
    <property type="entry name" value="Hpt"/>
    <property type="match status" value="1"/>
</dbReference>
<feature type="domain" description="HPt" evidence="5">
    <location>
        <begin position="1"/>
        <end position="105"/>
    </location>
</feature>
<feature type="coiled-coil region" evidence="3">
    <location>
        <begin position="344"/>
        <end position="371"/>
    </location>
</feature>
<dbReference type="GO" id="GO:0006935">
    <property type="term" value="P:chemotaxis"/>
    <property type="evidence" value="ECO:0007669"/>
    <property type="project" value="InterPro"/>
</dbReference>
<sequence>MSIDMAQFHQVFFEESFEGLDIMESGLLNMDPGTVDDEEINSIFRAAHSIKGGSGTFGFNDISGFTHIMETLLDEMRDGRRPVTPEAVDVLLRSVDVLRDMLAATSDDGEVDEERVQEQKAELEQILNGKPGEVATDVGAADAAAQSVGGVEVMPIGWHIVFRPLPHMLRTGNDPLRIIRELAEMGDLKSEGDISALPALSSYEPEDSYLSWDLHLHGDVEKQAIDDIFDWVEDDCKLIIMPLLPEGEPEVAMVSAAAAPAVSEPEAPVVQAAPPPVERRSKKDRRSSKDRRTNNRRQSGGSSGGGSIRVEISKIDALINMVGELVITQSMLSMLGEDFEMDRLERLNDGLAQLERHTRELQESVMQARMLPISFTFSRFPRLVHDLSSKLGKKIELKMIGENTEVDKTVIEKIGDPLVHLVRN</sequence>
<dbReference type="Gene3D" id="1.10.287.560">
    <property type="entry name" value="Histidine kinase CheA-like, homodimeric domain"/>
    <property type="match status" value="1"/>
</dbReference>
<evidence type="ECO:0000256" key="3">
    <source>
        <dbReference type="SAM" id="Coils"/>
    </source>
</evidence>
<evidence type="ECO:0000256" key="1">
    <source>
        <dbReference type="ARBA" id="ARBA00023012"/>
    </source>
</evidence>
<dbReference type="GO" id="GO:0000155">
    <property type="term" value="F:phosphorelay sensor kinase activity"/>
    <property type="evidence" value="ECO:0007669"/>
    <property type="project" value="InterPro"/>
</dbReference>
<dbReference type="Gene3D" id="3.30.565.10">
    <property type="entry name" value="Histidine kinase-like ATPase, C-terminal domain"/>
    <property type="match status" value="1"/>
</dbReference>
<protein>
    <recommendedName>
        <fullName evidence="5">HPt domain-containing protein</fullName>
    </recommendedName>
</protein>
<dbReference type="InterPro" id="IPR004105">
    <property type="entry name" value="CheA-like_dim"/>
</dbReference>
<comment type="caution">
    <text evidence="6">The sequence shown here is derived from an EMBL/GenBank/DDBJ whole genome shotgun (WGS) entry which is preliminary data.</text>
</comment>
<dbReference type="InterPro" id="IPR008207">
    <property type="entry name" value="Sig_transdc_His_kin_Hpt_dom"/>
</dbReference>
<dbReference type="InterPro" id="IPR037006">
    <property type="entry name" value="CheA-like_homodim_sf"/>
</dbReference>
<dbReference type="Gene3D" id="1.20.120.160">
    <property type="entry name" value="HPT domain"/>
    <property type="match status" value="1"/>
</dbReference>
<feature type="modified residue" description="Phosphohistidine" evidence="2">
    <location>
        <position position="48"/>
    </location>
</feature>
<dbReference type="CDD" id="cd00088">
    <property type="entry name" value="HPT"/>
    <property type="match status" value="1"/>
</dbReference>
<dbReference type="AlphaFoldDB" id="A0A370DYT4"/>
<feature type="compositionally biased region" description="Basic residues" evidence="4">
    <location>
        <begin position="280"/>
        <end position="289"/>
    </location>
</feature>
<dbReference type="Proteomes" id="UP000255508">
    <property type="component" value="Unassembled WGS sequence"/>
</dbReference>
<dbReference type="PANTHER" id="PTHR43395:SF10">
    <property type="entry name" value="CHEMOTAXIS PROTEIN CHEA"/>
    <property type="match status" value="1"/>
</dbReference>
<accession>A0A370DYT4</accession>
<dbReference type="PROSITE" id="PS50894">
    <property type="entry name" value="HPT"/>
    <property type="match status" value="1"/>
</dbReference>
<dbReference type="InterPro" id="IPR036097">
    <property type="entry name" value="HisK_dim/P_sf"/>
</dbReference>
<organism evidence="6 7">
    <name type="scientific">endosymbiont of Lamellibrachia luymesi</name>
    <dbReference type="NCBI Taxonomy" id="2200907"/>
    <lineage>
        <taxon>Bacteria</taxon>
        <taxon>Pseudomonadati</taxon>
        <taxon>Pseudomonadota</taxon>
        <taxon>Gammaproteobacteria</taxon>
        <taxon>sulfur-oxidizing symbionts</taxon>
    </lineage>
</organism>
<dbReference type="InterPro" id="IPR051315">
    <property type="entry name" value="Bact_Chemotaxis_CheA"/>
</dbReference>
<reference evidence="6 7" key="1">
    <citation type="journal article" date="2018" name="ISME J.">
        <title>Endosymbiont genomes yield clues of tubeworm success.</title>
        <authorList>
            <person name="Li Y."/>
            <person name="Liles M.R."/>
            <person name="Halanych K.M."/>
        </authorList>
    </citation>
    <scope>NUCLEOTIDE SEQUENCE [LARGE SCALE GENOMIC DNA]</scope>
    <source>
        <strain evidence="6">A1422</strain>
    </source>
</reference>
<dbReference type="EMBL" id="QFXD01000105">
    <property type="protein sequence ID" value="RDH91660.1"/>
    <property type="molecule type" value="Genomic_DNA"/>
</dbReference>
<name>A0A370DYT4_9GAMM</name>
<dbReference type="SUPFAM" id="SSF47384">
    <property type="entry name" value="Homodimeric domain of signal transducing histidine kinase"/>
    <property type="match status" value="1"/>
</dbReference>
<keyword evidence="1" id="KW-0902">Two-component regulatory system</keyword>